<evidence type="ECO:0000313" key="1">
    <source>
        <dbReference type="EMBL" id="KAL0907011.1"/>
    </source>
</evidence>
<dbReference type="Proteomes" id="UP001552299">
    <property type="component" value="Unassembled WGS sequence"/>
</dbReference>
<proteinExistence type="predicted"/>
<sequence>MEAKKVDALEGEMEQFKSGVEEKFSTIEEIFSTMKNWIESRFGGPPTVLSHQHTSNDIRLEREQARSNDLDDPDALAQSISFLSRKVL</sequence>
<accession>A0ABD0U9I9</accession>
<dbReference type="AlphaFoldDB" id="A0ABD0U9I9"/>
<protein>
    <submittedName>
        <fullName evidence="1">Uncharacterized protein</fullName>
    </submittedName>
</protein>
<organism evidence="1 2">
    <name type="scientific">Dendrobium thyrsiflorum</name>
    <name type="common">Pinecone-like raceme dendrobium</name>
    <name type="synonym">Orchid</name>
    <dbReference type="NCBI Taxonomy" id="117978"/>
    <lineage>
        <taxon>Eukaryota</taxon>
        <taxon>Viridiplantae</taxon>
        <taxon>Streptophyta</taxon>
        <taxon>Embryophyta</taxon>
        <taxon>Tracheophyta</taxon>
        <taxon>Spermatophyta</taxon>
        <taxon>Magnoliopsida</taxon>
        <taxon>Liliopsida</taxon>
        <taxon>Asparagales</taxon>
        <taxon>Orchidaceae</taxon>
        <taxon>Epidendroideae</taxon>
        <taxon>Malaxideae</taxon>
        <taxon>Dendrobiinae</taxon>
        <taxon>Dendrobium</taxon>
    </lineage>
</organism>
<name>A0ABD0U9I9_DENTH</name>
<reference evidence="1 2" key="1">
    <citation type="journal article" date="2024" name="Plant Biotechnol. J.">
        <title>Dendrobium thyrsiflorum genome and its molecular insights into genes involved in important horticultural traits.</title>
        <authorList>
            <person name="Chen B."/>
            <person name="Wang J.Y."/>
            <person name="Zheng P.J."/>
            <person name="Li K.L."/>
            <person name="Liang Y.M."/>
            <person name="Chen X.F."/>
            <person name="Zhang C."/>
            <person name="Zhao X."/>
            <person name="He X."/>
            <person name="Zhang G.Q."/>
            <person name="Liu Z.J."/>
            <person name="Xu Q."/>
        </authorList>
    </citation>
    <scope>NUCLEOTIDE SEQUENCE [LARGE SCALE GENOMIC DNA]</scope>
    <source>
        <strain evidence="1">GZMU011</strain>
    </source>
</reference>
<gene>
    <name evidence="1" type="ORF">M5K25_025548</name>
</gene>
<dbReference type="EMBL" id="JANQDX010000018">
    <property type="protein sequence ID" value="KAL0907011.1"/>
    <property type="molecule type" value="Genomic_DNA"/>
</dbReference>
<keyword evidence="2" id="KW-1185">Reference proteome</keyword>
<evidence type="ECO:0000313" key="2">
    <source>
        <dbReference type="Proteomes" id="UP001552299"/>
    </source>
</evidence>
<comment type="caution">
    <text evidence="1">The sequence shown here is derived from an EMBL/GenBank/DDBJ whole genome shotgun (WGS) entry which is preliminary data.</text>
</comment>